<evidence type="ECO:0000313" key="3">
    <source>
        <dbReference type="Proteomes" id="UP000016638"/>
    </source>
</evidence>
<dbReference type="eggNOG" id="COG4915">
    <property type="taxonomic scope" value="Bacteria"/>
</dbReference>
<reference evidence="2 3" key="1">
    <citation type="submission" date="2013-08" db="EMBL/GenBank/DDBJ databases">
        <authorList>
            <person name="Durkin A.S."/>
            <person name="Haft D.R."/>
            <person name="McCorrison J."/>
            <person name="Torralba M."/>
            <person name="Gillis M."/>
            <person name="Haft D.H."/>
            <person name="Methe B."/>
            <person name="Sutton G."/>
            <person name="Nelson K.E."/>
        </authorList>
    </citation>
    <scope>NUCLEOTIDE SEQUENCE [LARGE SCALE GENOMIC DNA]</scope>
    <source>
        <strain evidence="2 3">F0195</strain>
    </source>
</reference>
<dbReference type="OrthoDB" id="9782052at2"/>
<evidence type="ECO:0008006" key="4">
    <source>
        <dbReference type="Google" id="ProtNLM"/>
    </source>
</evidence>
<dbReference type="PATRIC" id="fig|1125712.3.peg.913"/>
<comment type="caution">
    <text evidence="2">The sequence shown here is derived from an EMBL/GenBank/DDBJ whole genome shotgun (WGS) entry which is preliminary data.</text>
</comment>
<feature type="transmembrane region" description="Helical" evidence="1">
    <location>
        <begin position="98"/>
        <end position="119"/>
    </location>
</feature>
<dbReference type="AlphaFoldDB" id="U2V7P4"/>
<keyword evidence="3" id="KW-1185">Reference proteome</keyword>
<dbReference type="STRING" id="1125712.HMPREF1316_0284"/>
<keyword evidence="1" id="KW-1133">Transmembrane helix</keyword>
<organism evidence="2 3">
    <name type="scientific">Olsenella profusa F0195</name>
    <dbReference type="NCBI Taxonomy" id="1125712"/>
    <lineage>
        <taxon>Bacteria</taxon>
        <taxon>Bacillati</taxon>
        <taxon>Actinomycetota</taxon>
        <taxon>Coriobacteriia</taxon>
        <taxon>Coriobacteriales</taxon>
        <taxon>Atopobiaceae</taxon>
        <taxon>Olsenella</taxon>
    </lineage>
</organism>
<gene>
    <name evidence="2" type="ORF">HMPREF1316_0284</name>
</gene>
<sequence>MGDKDMRDLQQQGSELVRQVSQAVSKIDFEGTAHSLGQAARGVARQLGLMGPAPSPYIVCDRSTGAVVRMVTGVLLLSTLVPALGIPAIVLLALGRAVLSIVFGLVSIVLAIGAVMLICQGVQRRRMTKALSRAAAALGERQMVTLTDLATLTSTPVERLRPLVRGAIERGLIPRGHLDTPLGTETLYLTDAPWEADCAARDASLRQAAERASWEQTLSTEAHEVMDACSAFVSRVHAAVPRLGEGQVYLLLDGVATKVSNLSDFVARHPEVAPQLRHAVTYYLPTATQLVDAYVEIEGRASSPQSEATKAELRQAFTQFDAALSKLSEELIRQQAWDLEGDLKVMSTMLAQDGLTEDGGIRA</sequence>
<dbReference type="EMBL" id="AWEZ01000043">
    <property type="protein sequence ID" value="ERL08651.1"/>
    <property type="molecule type" value="Genomic_DNA"/>
</dbReference>
<evidence type="ECO:0000313" key="2">
    <source>
        <dbReference type="EMBL" id="ERL08651.1"/>
    </source>
</evidence>
<name>U2V7P4_9ACTN</name>
<dbReference type="RefSeq" id="WP_021725791.1">
    <property type="nucleotide sequence ID" value="NZ_AWEZ01000043.1"/>
</dbReference>
<accession>U2V7P4</accession>
<feature type="transmembrane region" description="Helical" evidence="1">
    <location>
        <begin position="71"/>
        <end position="92"/>
    </location>
</feature>
<proteinExistence type="predicted"/>
<keyword evidence="1" id="KW-0812">Transmembrane</keyword>
<evidence type="ECO:0000256" key="1">
    <source>
        <dbReference type="SAM" id="Phobius"/>
    </source>
</evidence>
<keyword evidence="1" id="KW-0472">Membrane</keyword>
<protein>
    <recommendedName>
        <fullName evidence="4">5-bromo-4-chloroindolyl phosphate hydrolysis protein</fullName>
    </recommendedName>
</protein>
<dbReference type="Proteomes" id="UP000016638">
    <property type="component" value="Unassembled WGS sequence"/>
</dbReference>